<dbReference type="EMBL" id="CP063982">
    <property type="protein sequence ID" value="UOD51342.1"/>
    <property type="molecule type" value="Genomic_DNA"/>
</dbReference>
<dbReference type="Proteomes" id="UP000831607">
    <property type="component" value="Chromosome"/>
</dbReference>
<name>A0ABY4AM43_9BURK</name>
<keyword evidence="1" id="KW-0472">Membrane</keyword>
<feature type="transmembrane region" description="Helical" evidence="1">
    <location>
        <begin position="45"/>
        <end position="65"/>
    </location>
</feature>
<organism evidence="2 3">
    <name type="scientific">Orrella daihaiensis</name>
    <dbReference type="NCBI Taxonomy" id="2782176"/>
    <lineage>
        <taxon>Bacteria</taxon>
        <taxon>Pseudomonadati</taxon>
        <taxon>Pseudomonadota</taxon>
        <taxon>Betaproteobacteria</taxon>
        <taxon>Burkholderiales</taxon>
        <taxon>Alcaligenaceae</taxon>
        <taxon>Orrella</taxon>
    </lineage>
</organism>
<evidence type="ECO:0000313" key="3">
    <source>
        <dbReference type="Proteomes" id="UP000831607"/>
    </source>
</evidence>
<keyword evidence="1" id="KW-1133">Transmembrane helix</keyword>
<dbReference type="RefSeq" id="WP_243479806.1">
    <property type="nucleotide sequence ID" value="NZ_CP063982.1"/>
</dbReference>
<dbReference type="InterPro" id="IPR008407">
    <property type="entry name" value="Brnchd-chn_aa_trnsp_AzlD"/>
</dbReference>
<evidence type="ECO:0000256" key="1">
    <source>
        <dbReference type="SAM" id="Phobius"/>
    </source>
</evidence>
<keyword evidence="3" id="KW-1185">Reference proteome</keyword>
<feature type="transmembrane region" description="Helical" evidence="1">
    <location>
        <begin position="12"/>
        <end position="33"/>
    </location>
</feature>
<sequence length="116" mass="13005">MEQALADHWYLYGAIGLLTICTLLTRASYHLFGHRVPLSEGVRRALRYAPAAALTAIIVPILLPWSAPDSMATVIDQRLFAALVAIWLFQKTRNVLVMIVGGMVAFWLLRALIGWW</sequence>
<proteinExistence type="predicted"/>
<dbReference type="Pfam" id="PF05437">
    <property type="entry name" value="AzlD"/>
    <property type="match status" value="1"/>
</dbReference>
<keyword evidence="1" id="KW-0812">Transmembrane</keyword>
<protein>
    <submittedName>
        <fullName evidence="2">AzlD domain-containing protein</fullName>
    </submittedName>
</protein>
<evidence type="ECO:0000313" key="2">
    <source>
        <dbReference type="EMBL" id="UOD51342.1"/>
    </source>
</evidence>
<gene>
    <name evidence="2" type="ORF">DHf2319_05770</name>
</gene>
<reference evidence="2 3" key="1">
    <citation type="submission" date="2020-11" db="EMBL/GenBank/DDBJ databases">
        <title>Algicoccus daihaiensis sp.nov., isolated from Daihai Lake in Inner Mongolia.</title>
        <authorList>
            <person name="Kai J."/>
        </authorList>
    </citation>
    <scope>NUCLEOTIDE SEQUENCE [LARGE SCALE GENOMIC DNA]</scope>
    <source>
        <strain evidence="3">f23</strain>
    </source>
</reference>
<accession>A0ABY4AM43</accession>
<feature type="transmembrane region" description="Helical" evidence="1">
    <location>
        <begin position="96"/>
        <end position="115"/>
    </location>
</feature>